<organism evidence="2 3">
    <name type="scientific">Mycetomoellerius zeteki</name>
    <dbReference type="NCBI Taxonomy" id="64791"/>
    <lineage>
        <taxon>Eukaryota</taxon>
        <taxon>Metazoa</taxon>
        <taxon>Ecdysozoa</taxon>
        <taxon>Arthropoda</taxon>
        <taxon>Hexapoda</taxon>
        <taxon>Insecta</taxon>
        <taxon>Pterygota</taxon>
        <taxon>Neoptera</taxon>
        <taxon>Endopterygota</taxon>
        <taxon>Hymenoptera</taxon>
        <taxon>Apocrita</taxon>
        <taxon>Aculeata</taxon>
        <taxon>Formicoidea</taxon>
        <taxon>Formicidae</taxon>
        <taxon>Myrmicinae</taxon>
        <taxon>Mycetomoellerius</taxon>
    </lineage>
</organism>
<name>A0A151WJM8_9HYME</name>
<feature type="transmembrane region" description="Helical" evidence="1">
    <location>
        <begin position="37"/>
        <end position="62"/>
    </location>
</feature>
<keyword evidence="3" id="KW-1185">Reference proteome</keyword>
<sequence>MVKINQRWKTSEDVNFLRGTSGWTKIKYFWRRGWTEIPVIMGCTFLFLAGSGMGGFSLYYGFTHDLTPKYHKTPRRGKRSTRVDTRSKEGIEDLYGSLTFRTVHVSDPVSQLFLRQRFVYVPEVSSRYE</sequence>
<dbReference type="STRING" id="64791.A0A151WJM8"/>
<dbReference type="Proteomes" id="UP000075809">
    <property type="component" value="Unassembled WGS sequence"/>
</dbReference>
<dbReference type="AlphaFoldDB" id="A0A151WJM8"/>
<keyword evidence="1" id="KW-1133">Transmembrane helix</keyword>
<keyword evidence="1" id="KW-0812">Transmembrane</keyword>
<reference evidence="2 3" key="1">
    <citation type="submission" date="2015-09" db="EMBL/GenBank/DDBJ databases">
        <title>Trachymyrmex zeteki WGS genome.</title>
        <authorList>
            <person name="Nygaard S."/>
            <person name="Hu H."/>
            <person name="Boomsma J."/>
            <person name="Zhang G."/>
        </authorList>
    </citation>
    <scope>NUCLEOTIDE SEQUENCE [LARGE SCALE GENOMIC DNA]</scope>
    <source>
        <strain evidence="2">Tzet28-1</strain>
        <tissue evidence="2">Whole body</tissue>
    </source>
</reference>
<evidence type="ECO:0000313" key="3">
    <source>
        <dbReference type="Proteomes" id="UP000075809"/>
    </source>
</evidence>
<proteinExistence type="predicted"/>
<evidence type="ECO:0000313" key="2">
    <source>
        <dbReference type="EMBL" id="KYQ48041.1"/>
    </source>
</evidence>
<evidence type="ECO:0000256" key="1">
    <source>
        <dbReference type="SAM" id="Phobius"/>
    </source>
</evidence>
<keyword evidence="1" id="KW-0472">Membrane</keyword>
<gene>
    <name evidence="2" type="ORF">ALC60_13001</name>
</gene>
<protein>
    <submittedName>
        <fullName evidence="2">Uncharacterized protein</fullName>
    </submittedName>
</protein>
<accession>A0A151WJM8</accession>
<dbReference type="EMBL" id="KQ983039">
    <property type="protein sequence ID" value="KYQ48041.1"/>
    <property type="molecule type" value="Genomic_DNA"/>
</dbReference>